<gene>
    <name evidence="7" type="ORF">EZ315_10140</name>
</gene>
<dbReference type="Proteomes" id="UP000297635">
    <property type="component" value="Unassembled WGS sequence"/>
</dbReference>
<dbReference type="PROSITE" id="PS51352">
    <property type="entry name" value="THIOREDOXIN_2"/>
    <property type="match status" value="1"/>
</dbReference>
<dbReference type="SUPFAM" id="SSF52833">
    <property type="entry name" value="Thioredoxin-like"/>
    <property type="match status" value="1"/>
</dbReference>
<keyword evidence="3" id="KW-1015">Disulfide bond</keyword>
<dbReference type="Pfam" id="PF14289">
    <property type="entry name" value="DUF4369"/>
    <property type="match status" value="1"/>
</dbReference>
<keyword evidence="4" id="KW-0676">Redox-active center</keyword>
<reference evidence="7 8" key="1">
    <citation type="submission" date="2019-02" db="EMBL/GenBank/DDBJ databases">
        <title>Isolation and identification of novel species under the genus Muribaculum.</title>
        <authorList>
            <person name="Miyake S."/>
            <person name="Ding Y."/>
            <person name="Low A."/>
            <person name="Soh M."/>
            <person name="Seedorf H."/>
        </authorList>
    </citation>
    <scope>NUCLEOTIDE SEQUENCE [LARGE SCALE GENOMIC DNA]</scope>
    <source>
        <strain evidence="7 8">TLL-A3</strain>
    </source>
</reference>
<dbReference type="GO" id="GO:0017004">
    <property type="term" value="P:cytochrome complex assembly"/>
    <property type="evidence" value="ECO:0007669"/>
    <property type="project" value="UniProtKB-KW"/>
</dbReference>
<comment type="subcellular location">
    <subcellularLocation>
        <location evidence="1">Cell envelope</location>
    </subcellularLocation>
</comment>
<evidence type="ECO:0000256" key="5">
    <source>
        <dbReference type="SAM" id="SignalP"/>
    </source>
</evidence>
<evidence type="ECO:0000313" key="8">
    <source>
        <dbReference type="Proteomes" id="UP000297635"/>
    </source>
</evidence>
<dbReference type="Gene3D" id="3.40.30.10">
    <property type="entry name" value="Glutaredoxin"/>
    <property type="match status" value="1"/>
</dbReference>
<proteinExistence type="predicted"/>
<keyword evidence="8" id="KW-1185">Reference proteome</keyword>
<evidence type="ECO:0000256" key="2">
    <source>
        <dbReference type="ARBA" id="ARBA00022748"/>
    </source>
</evidence>
<dbReference type="PANTHER" id="PTHR42852:SF6">
    <property type="entry name" value="THIOL:DISULFIDE INTERCHANGE PROTEIN DSBE"/>
    <property type="match status" value="1"/>
</dbReference>
<dbReference type="Pfam" id="PF13905">
    <property type="entry name" value="Thioredoxin_8"/>
    <property type="match status" value="1"/>
</dbReference>
<dbReference type="CDD" id="cd02966">
    <property type="entry name" value="TlpA_like_family"/>
    <property type="match status" value="1"/>
</dbReference>
<dbReference type="PANTHER" id="PTHR42852">
    <property type="entry name" value="THIOL:DISULFIDE INTERCHANGE PROTEIN DSBE"/>
    <property type="match status" value="1"/>
</dbReference>
<keyword evidence="2" id="KW-0201">Cytochrome c-type biogenesis</keyword>
<evidence type="ECO:0000313" key="7">
    <source>
        <dbReference type="EMBL" id="TGG36225.1"/>
    </source>
</evidence>
<dbReference type="InterPro" id="IPR050553">
    <property type="entry name" value="Thioredoxin_ResA/DsbE_sf"/>
</dbReference>
<evidence type="ECO:0000259" key="6">
    <source>
        <dbReference type="PROSITE" id="PS51352"/>
    </source>
</evidence>
<organism evidence="7 8">
    <name type="scientific">Duncaniella freteri</name>
    <dbReference type="NCBI Taxonomy" id="2530391"/>
    <lineage>
        <taxon>Bacteria</taxon>
        <taxon>Pseudomonadati</taxon>
        <taxon>Bacteroidota</taxon>
        <taxon>Bacteroidia</taxon>
        <taxon>Bacteroidales</taxon>
        <taxon>Muribaculaceae</taxon>
        <taxon>Duncaniella</taxon>
    </lineage>
</organism>
<feature type="chain" id="PRO_5021396905" evidence="5">
    <location>
        <begin position="32"/>
        <end position="398"/>
    </location>
</feature>
<keyword evidence="5" id="KW-0732">Signal</keyword>
<comment type="caution">
    <text evidence="7">The sequence shown here is derived from an EMBL/GenBank/DDBJ whole genome shotgun (WGS) entry which is preliminary data.</text>
</comment>
<sequence length="398" mass="45379">MYTLKTILDSRILLMKHFVTLISLLSSAAMVAQTAPGFSITGRIPGLKAGSKIELINTESQSRVESTAADGSFEIKGSVDMPSLFELRFTNPEKLTDIKALQFMVENLPIQVSATHLDSLPLYVGTGNLFGGNYECFSIKAGEAQKEYMEYLETIRPYEKASYDASYNMFMDEKRDTSPEGQKRLEEVYNKAFGEHADAVRKFQEDHAAYHFCTGMWTNELYTPFAHTEAEIQEIWNKVKTNNSPARLDAVRKAMEYARKYVKGKDYTDFALLDTEGNRHNMSEYIGKGKYVLIDFWASWCVPCRAAIPIVREIYKKYSDKVDIYAISIDQDEKAWRQAMEQEKMEWNQRYAPDEMFQAVVEPYSIKGIPHMVLIDPQGKIAFVGHNALLLTSVLDNI</sequence>
<dbReference type="AlphaFoldDB" id="A0A4Z0V3X6"/>
<dbReference type="EMBL" id="SJSA01000002">
    <property type="protein sequence ID" value="TGG36225.1"/>
    <property type="molecule type" value="Genomic_DNA"/>
</dbReference>
<accession>A0A4Z0V3X6</accession>
<dbReference type="InterPro" id="IPR013766">
    <property type="entry name" value="Thioredoxin_domain"/>
</dbReference>
<dbReference type="InterPro" id="IPR036249">
    <property type="entry name" value="Thioredoxin-like_sf"/>
</dbReference>
<name>A0A4Z0V3X6_9BACT</name>
<feature type="signal peptide" evidence="5">
    <location>
        <begin position="1"/>
        <end position="31"/>
    </location>
</feature>
<evidence type="ECO:0000256" key="4">
    <source>
        <dbReference type="ARBA" id="ARBA00023284"/>
    </source>
</evidence>
<protein>
    <submittedName>
        <fullName evidence="7">AhpC/TSA family protein</fullName>
    </submittedName>
</protein>
<dbReference type="InterPro" id="IPR012336">
    <property type="entry name" value="Thioredoxin-like_fold"/>
</dbReference>
<evidence type="ECO:0000256" key="1">
    <source>
        <dbReference type="ARBA" id="ARBA00004196"/>
    </source>
</evidence>
<dbReference type="GO" id="GO:0030313">
    <property type="term" value="C:cell envelope"/>
    <property type="evidence" value="ECO:0007669"/>
    <property type="project" value="UniProtKB-SubCell"/>
</dbReference>
<dbReference type="InterPro" id="IPR025380">
    <property type="entry name" value="DUF4369"/>
</dbReference>
<evidence type="ECO:0000256" key="3">
    <source>
        <dbReference type="ARBA" id="ARBA00023157"/>
    </source>
</evidence>
<feature type="domain" description="Thioredoxin" evidence="6">
    <location>
        <begin position="261"/>
        <end position="398"/>
    </location>
</feature>